<evidence type="ECO:0000313" key="5">
    <source>
        <dbReference type="Proteomes" id="UP000466785"/>
    </source>
</evidence>
<comment type="subcellular location">
    <subcellularLocation>
        <location evidence="1">Membrane</location>
    </subcellularLocation>
</comment>
<evidence type="ECO:0000256" key="2">
    <source>
        <dbReference type="ARBA" id="ARBA00023136"/>
    </source>
</evidence>
<keyword evidence="5" id="KW-1185">Reference proteome</keyword>
<evidence type="ECO:0000256" key="3">
    <source>
        <dbReference type="SAM" id="Phobius"/>
    </source>
</evidence>
<evidence type="ECO:0000256" key="1">
    <source>
        <dbReference type="ARBA" id="ARBA00004370"/>
    </source>
</evidence>
<organism evidence="4 5">
    <name type="scientific">Mycolicibacterium poriferae</name>
    <dbReference type="NCBI Taxonomy" id="39694"/>
    <lineage>
        <taxon>Bacteria</taxon>
        <taxon>Bacillati</taxon>
        <taxon>Actinomycetota</taxon>
        <taxon>Actinomycetes</taxon>
        <taxon>Mycobacteriales</taxon>
        <taxon>Mycobacteriaceae</taxon>
        <taxon>Mycolicibacterium</taxon>
    </lineage>
</organism>
<reference evidence="4 5" key="1">
    <citation type="journal article" date="2019" name="Emerg. Microbes Infect.">
        <title>Comprehensive subspecies identification of 175 nontuberculous mycobacteria species based on 7547 genomic profiles.</title>
        <authorList>
            <person name="Matsumoto Y."/>
            <person name="Kinjo T."/>
            <person name="Motooka D."/>
            <person name="Nabeya D."/>
            <person name="Jung N."/>
            <person name="Uechi K."/>
            <person name="Horii T."/>
            <person name="Iida T."/>
            <person name="Fujita J."/>
            <person name="Nakamura S."/>
        </authorList>
    </citation>
    <scope>NUCLEOTIDE SEQUENCE [LARGE SCALE GENOMIC DNA]</scope>
    <source>
        <strain evidence="4 5">JCM 12603</strain>
    </source>
</reference>
<dbReference type="PANTHER" id="PTHR37042">
    <property type="entry name" value="OUTER MEMBRANE PROTEIN RV1973"/>
    <property type="match status" value="1"/>
</dbReference>
<dbReference type="PANTHER" id="PTHR37042:SF4">
    <property type="entry name" value="OUTER MEMBRANE PROTEIN RV1973"/>
    <property type="match status" value="1"/>
</dbReference>
<dbReference type="Proteomes" id="UP000466785">
    <property type="component" value="Chromosome"/>
</dbReference>
<dbReference type="AlphaFoldDB" id="A0A6N4V563"/>
<dbReference type="KEGG" id="mpof:MPOR_07470"/>
<dbReference type="RefSeq" id="WP_163672641.1">
    <property type="nucleotide sequence ID" value="NZ_AP022570.1"/>
</dbReference>
<keyword evidence="2 3" id="KW-0472">Membrane</keyword>
<proteinExistence type="predicted"/>
<dbReference type="EMBL" id="AP022570">
    <property type="protein sequence ID" value="BBX49721.1"/>
    <property type="molecule type" value="Genomic_DNA"/>
</dbReference>
<dbReference type="GO" id="GO:0016020">
    <property type="term" value="C:membrane"/>
    <property type="evidence" value="ECO:0007669"/>
    <property type="project" value="UniProtKB-SubCell"/>
</dbReference>
<evidence type="ECO:0000313" key="4">
    <source>
        <dbReference type="EMBL" id="BBX49721.1"/>
    </source>
</evidence>
<keyword evidence="3" id="KW-0812">Transmembrane</keyword>
<accession>A0A6N4V563</accession>
<sequence length="200" mass="21935">MPDDEQEPTPEPERNVQADRVFTGYGIASAVLGVVAVVAVVLAAVIWTQHRAHEEELDYRSRALQTAAEWTGVLINMSPETIDQDLTTLHEGTVGQLNVDFESTMAPFRRLVQTLDSRTSGLVDSVALETIHHDPPGAPPREPRSDLEGLADRTDTVMVVATSVSDNAGSDTPQTVRWNLRLDVSEVDGEMLISRLEPIR</sequence>
<evidence type="ECO:0008006" key="6">
    <source>
        <dbReference type="Google" id="ProtNLM"/>
    </source>
</evidence>
<protein>
    <recommendedName>
        <fullName evidence="6">Mammalian cell entry protein</fullName>
    </recommendedName>
</protein>
<name>A0A6N4V563_9MYCO</name>
<feature type="transmembrane region" description="Helical" evidence="3">
    <location>
        <begin position="22"/>
        <end position="47"/>
    </location>
</feature>
<gene>
    <name evidence="4" type="ORF">MPOR_07470</name>
</gene>
<keyword evidence="3" id="KW-1133">Transmembrane helix</keyword>